<dbReference type="Pfam" id="PF03547">
    <property type="entry name" value="Mem_trans"/>
    <property type="match status" value="1"/>
</dbReference>
<name>A0A506U6G8_9HYPH</name>
<keyword evidence="7 8" id="KW-0472">Membrane</keyword>
<feature type="transmembrane region" description="Helical" evidence="8">
    <location>
        <begin position="202"/>
        <end position="219"/>
    </location>
</feature>
<keyword evidence="10" id="KW-1185">Reference proteome</keyword>
<evidence type="ECO:0000256" key="6">
    <source>
        <dbReference type="ARBA" id="ARBA00022989"/>
    </source>
</evidence>
<keyword evidence="5 8" id="KW-0812">Transmembrane</keyword>
<feature type="transmembrane region" description="Helical" evidence="8">
    <location>
        <begin position="38"/>
        <end position="57"/>
    </location>
</feature>
<keyword evidence="3" id="KW-0813">Transport</keyword>
<feature type="transmembrane region" description="Helical" evidence="8">
    <location>
        <begin position="124"/>
        <end position="148"/>
    </location>
</feature>
<reference evidence="9 10" key="1">
    <citation type="submission" date="2019-06" db="EMBL/GenBank/DDBJ databases">
        <authorList>
            <person name="Li M."/>
        </authorList>
    </citation>
    <scope>NUCLEOTIDE SEQUENCE [LARGE SCALE GENOMIC DNA]</scope>
    <source>
        <strain evidence="9 10">BGMRC6574</strain>
    </source>
</reference>
<feature type="transmembrane region" description="Helical" evidence="8">
    <location>
        <begin position="63"/>
        <end position="80"/>
    </location>
</feature>
<keyword evidence="4" id="KW-1003">Cell membrane</keyword>
<feature type="transmembrane region" description="Helical" evidence="8">
    <location>
        <begin position="92"/>
        <end position="112"/>
    </location>
</feature>
<proteinExistence type="inferred from homology"/>
<sequence length="319" mass="33661">MPPFAEAILYVFLLIAFGYAVALFGLLREGTAEGVADFVFKIGVPVLLFRTIATADFEGISPWPLWATYFCTITLTWMLSHQMVRRAFDRDVRGGVVAGVGGSFSNLALLGLPFIDGVYGHRGLAMLSLILSIHLPLMMVATIVLFRWAARADGMALRTERPRDVAIDFLRQLSRNPLVIGILAGGAYRLTGLPLDGLAGRLVGALAGVAGPLALFSLGMGLRDFGLRGHLFAGSALAGIKLVAMPAIALVLAWAFALPPLSAKVAVASASLPAGVNAWLIARQFNTGFRLASTSVTLGTAAGVVTTGFWLFVAQAAFG</sequence>
<evidence type="ECO:0000256" key="4">
    <source>
        <dbReference type="ARBA" id="ARBA00022475"/>
    </source>
</evidence>
<dbReference type="AlphaFoldDB" id="A0A506U6G8"/>
<gene>
    <name evidence="9" type="ORF">FJU11_06240</name>
</gene>
<feature type="transmembrane region" description="Helical" evidence="8">
    <location>
        <begin position="263"/>
        <end position="282"/>
    </location>
</feature>
<evidence type="ECO:0000256" key="1">
    <source>
        <dbReference type="ARBA" id="ARBA00004651"/>
    </source>
</evidence>
<evidence type="ECO:0000256" key="7">
    <source>
        <dbReference type="ARBA" id="ARBA00023136"/>
    </source>
</evidence>
<dbReference type="GO" id="GO:0055085">
    <property type="term" value="P:transmembrane transport"/>
    <property type="evidence" value="ECO:0007669"/>
    <property type="project" value="InterPro"/>
</dbReference>
<dbReference type="InterPro" id="IPR004776">
    <property type="entry name" value="Mem_transp_PIN-like"/>
</dbReference>
<comment type="caution">
    <text evidence="9">The sequence shown here is derived from an EMBL/GenBank/DDBJ whole genome shotgun (WGS) entry which is preliminary data.</text>
</comment>
<evidence type="ECO:0000313" key="9">
    <source>
        <dbReference type="EMBL" id="TPW29973.1"/>
    </source>
</evidence>
<dbReference type="PANTHER" id="PTHR36838:SF3">
    <property type="entry name" value="TRANSPORTER AUXIN EFFLUX CARRIER EC FAMILY"/>
    <property type="match status" value="1"/>
</dbReference>
<feature type="transmembrane region" description="Helical" evidence="8">
    <location>
        <begin position="231"/>
        <end position="257"/>
    </location>
</feature>
<dbReference type="Gene3D" id="1.20.1530.20">
    <property type="match status" value="1"/>
</dbReference>
<dbReference type="InterPro" id="IPR038770">
    <property type="entry name" value="Na+/solute_symporter_sf"/>
</dbReference>
<comment type="similarity">
    <text evidence="2">Belongs to the auxin efflux carrier (TC 2.A.69) family.</text>
</comment>
<evidence type="ECO:0000256" key="2">
    <source>
        <dbReference type="ARBA" id="ARBA00010145"/>
    </source>
</evidence>
<comment type="subcellular location">
    <subcellularLocation>
        <location evidence="1">Cell membrane</location>
        <topology evidence="1">Multi-pass membrane protein</topology>
    </subcellularLocation>
</comment>
<protein>
    <submittedName>
        <fullName evidence="9">AEC family transporter</fullName>
    </submittedName>
</protein>
<dbReference type="Proteomes" id="UP000320314">
    <property type="component" value="Unassembled WGS sequence"/>
</dbReference>
<dbReference type="PANTHER" id="PTHR36838">
    <property type="entry name" value="AUXIN EFFLUX CARRIER FAMILY PROTEIN"/>
    <property type="match status" value="1"/>
</dbReference>
<evidence type="ECO:0000313" key="10">
    <source>
        <dbReference type="Proteomes" id="UP000320314"/>
    </source>
</evidence>
<organism evidence="9 10">
    <name type="scientific">Pararhizobium mangrovi</name>
    <dbReference type="NCBI Taxonomy" id="2590452"/>
    <lineage>
        <taxon>Bacteria</taxon>
        <taxon>Pseudomonadati</taxon>
        <taxon>Pseudomonadota</taxon>
        <taxon>Alphaproteobacteria</taxon>
        <taxon>Hyphomicrobiales</taxon>
        <taxon>Rhizobiaceae</taxon>
        <taxon>Rhizobium/Agrobacterium group</taxon>
        <taxon>Pararhizobium</taxon>
    </lineage>
</organism>
<dbReference type="EMBL" id="VHLH01000008">
    <property type="protein sequence ID" value="TPW29973.1"/>
    <property type="molecule type" value="Genomic_DNA"/>
</dbReference>
<evidence type="ECO:0000256" key="8">
    <source>
        <dbReference type="SAM" id="Phobius"/>
    </source>
</evidence>
<evidence type="ECO:0000256" key="5">
    <source>
        <dbReference type="ARBA" id="ARBA00022692"/>
    </source>
</evidence>
<feature type="transmembrane region" description="Helical" evidence="8">
    <location>
        <begin position="7"/>
        <end position="26"/>
    </location>
</feature>
<accession>A0A506U6G8</accession>
<keyword evidence="6 8" id="KW-1133">Transmembrane helix</keyword>
<dbReference type="OrthoDB" id="9810457at2"/>
<dbReference type="GO" id="GO:0005886">
    <property type="term" value="C:plasma membrane"/>
    <property type="evidence" value="ECO:0007669"/>
    <property type="project" value="UniProtKB-SubCell"/>
</dbReference>
<feature type="transmembrane region" description="Helical" evidence="8">
    <location>
        <begin position="294"/>
        <end position="318"/>
    </location>
</feature>
<evidence type="ECO:0000256" key="3">
    <source>
        <dbReference type="ARBA" id="ARBA00022448"/>
    </source>
</evidence>